<dbReference type="AlphaFoldDB" id="A0A6A5KIL9"/>
<keyword evidence="2" id="KW-1185">Reference proteome</keyword>
<protein>
    <submittedName>
        <fullName evidence="1">Uncharacterized protein</fullName>
    </submittedName>
</protein>
<evidence type="ECO:0000313" key="2">
    <source>
        <dbReference type="Proteomes" id="UP000800040"/>
    </source>
</evidence>
<name>A0A6A5KIL9_9PLEO</name>
<organism evidence="1 2">
    <name type="scientific">Decorospora gaudefroyi</name>
    <dbReference type="NCBI Taxonomy" id="184978"/>
    <lineage>
        <taxon>Eukaryota</taxon>
        <taxon>Fungi</taxon>
        <taxon>Dikarya</taxon>
        <taxon>Ascomycota</taxon>
        <taxon>Pezizomycotina</taxon>
        <taxon>Dothideomycetes</taxon>
        <taxon>Pleosporomycetidae</taxon>
        <taxon>Pleosporales</taxon>
        <taxon>Pleosporineae</taxon>
        <taxon>Pleosporaceae</taxon>
        <taxon>Decorospora</taxon>
    </lineage>
</organism>
<dbReference type="Proteomes" id="UP000800040">
    <property type="component" value="Unassembled WGS sequence"/>
</dbReference>
<reference evidence="1" key="1">
    <citation type="submission" date="2020-01" db="EMBL/GenBank/DDBJ databases">
        <authorList>
            <consortium name="DOE Joint Genome Institute"/>
            <person name="Haridas S."/>
            <person name="Albert R."/>
            <person name="Binder M."/>
            <person name="Bloem J."/>
            <person name="Labutti K."/>
            <person name="Salamov A."/>
            <person name="Andreopoulos B."/>
            <person name="Baker S.E."/>
            <person name="Barry K."/>
            <person name="Bills G."/>
            <person name="Bluhm B.H."/>
            <person name="Cannon C."/>
            <person name="Castanera R."/>
            <person name="Culley D.E."/>
            <person name="Daum C."/>
            <person name="Ezra D."/>
            <person name="Gonzalez J.B."/>
            <person name="Henrissat B."/>
            <person name="Kuo A."/>
            <person name="Liang C."/>
            <person name="Lipzen A."/>
            <person name="Lutzoni F."/>
            <person name="Magnuson J."/>
            <person name="Mondo S."/>
            <person name="Nolan M."/>
            <person name="Ohm R."/>
            <person name="Pangilinan J."/>
            <person name="Park H.-J."/>
            <person name="Ramirez L."/>
            <person name="Alfaro M."/>
            <person name="Sun H."/>
            <person name="Tritt A."/>
            <person name="Yoshinaga Y."/>
            <person name="Zwiers L.-H."/>
            <person name="Turgeon B.G."/>
            <person name="Goodwin S.B."/>
            <person name="Spatafora J.W."/>
            <person name="Crous P.W."/>
            <person name="Grigoriev I.V."/>
        </authorList>
    </citation>
    <scope>NUCLEOTIDE SEQUENCE</scope>
    <source>
        <strain evidence="1">P77</strain>
    </source>
</reference>
<proteinExistence type="predicted"/>
<dbReference type="OrthoDB" id="1720422at2759"/>
<gene>
    <name evidence="1" type="ORF">BDW02DRAFT_599172</name>
</gene>
<evidence type="ECO:0000313" key="1">
    <source>
        <dbReference type="EMBL" id="KAF1833283.1"/>
    </source>
</evidence>
<accession>A0A6A5KIL9</accession>
<dbReference type="EMBL" id="ML975321">
    <property type="protein sequence ID" value="KAF1833283.1"/>
    <property type="molecule type" value="Genomic_DNA"/>
</dbReference>
<sequence>MKAIVDVFTQCMQMNLTYYQATREWSAEQTQEASDMAEKYNRIAPIVEQLQYNGELGYQEQLRRSQIVGQTDAGAMEEIQKSLDKKSQ</sequence>